<dbReference type="GO" id="GO:0006270">
    <property type="term" value="P:DNA replication initiation"/>
    <property type="evidence" value="ECO:0007669"/>
    <property type="project" value="TreeGrafter"/>
</dbReference>
<evidence type="ECO:0000313" key="2">
    <source>
        <dbReference type="EMBL" id="AWB35287.1"/>
    </source>
</evidence>
<dbReference type="SUPFAM" id="SSF52540">
    <property type="entry name" value="P-loop containing nucleoside triphosphate hydrolases"/>
    <property type="match status" value="1"/>
</dbReference>
<proteinExistence type="predicted"/>
<dbReference type="InterPro" id="IPR017788">
    <property type="entry name" value="Hda"/>
</dbReference>
<dbReference type="GO" id="GO:0005886">
    <property type="term" value="C:plasma membrane"/>
    <property type="evidence" value="ECO:0007669"/>
    <property type="project" value="TreeGrafter"/>
</dbReference>
<feature type="domain" description="Hda lid" evidence="1">
    <location>
        <begin position="162"/>
        <end position="226"/>
    </location>
</feature>
<protein>
    <submittedName>
        <fullName evidence="2">DnaA regulatory inactivator Hda</fullName>
    </submittedName>
</protein>
<dbReference type="EMBL" id="CP028901">
    <property type="protein sequence ID" value="AWB35287.1"/>
    <property type="molecule type" value="Genomic_DNA"/>
</dbReference>
<dbReference type="GO" id="GO:0003688">
    <property type="term" value="F:DNA replication origin binding"/>
    <property type="evidence" value="ECO:0007669"/>
    <property type="project" value="TreeGrafter"/>
</dbReference>
<dbReference type="Gene3D" id="1.10.8.60">
    <property type="match status" value="1"/>
</dbReference>
<dbReference type="InterPro" id="IPR027417">
    <property type="entry name" value="P-loop_NTPase"/>
</dbReference>
<dbReference type="Gene3D" id="3.40.50.300">
    <property type="entry name" value="P-loop containing nucleotide triphosphate hydrolases"/>
    <property type="match status" value="1"/>
</dbReference>
<evidence type="ECO:0000313" key="3">
    <source>
        <dbReference type="Proteomes" id="UP000244571"/>
    </source>
</evidence>
<accession>A0A2R4XNA3</accession>
<organism evidence="2 3">
    <name type="scientific">Orrella marina</name>
    <dbReference type="NCBI Taxonomy" id="2163011"/>
    <lineage>
        <taxon>Bacteria</taxon>
        <taxon>Pseudomonadati</taxon>
        <taxon>Pseudomonadota</taxon>
        <taxon>Betaproteobacteria</taxon>
        <taxon>Burkholderiales</taxon>
        <taxon>Alcaligenaceae</taxon>
        <taxon>Orrella</taxon>
    </lineage>
</organism>
<dbReference type="GO" id="GO:0032297">
    <property type="term" value="P:negative regulation of DNA-templated DNA replication initiation"/>
    <property type="evidence" value="ECO:0007669"/>
    <property type="project" value="InterPro"/>
</dbReference>
<dbReference type="Pfam" id="PF22688">
    <property type="entry name" value="Hda_lid"/>
    <property type="match status" value="1"/>
</dbReference>
<dbReference type="AlphaFoldDB" id="A0A2R4XNA3"/>
<dbReference type="NCBIfam" id="TIGR03420">
    <property type="entry name" value="DnaA_homol_Hda"/>
    <property type="match status" value="1"/>
</dbReference>
<name>A0A2R4XNA3_9BURK</name>
<dbReference type="InterPro" id="IPR055199">
    <property type="entry name" value="Hda_lid"/>
</dbReference>
<dbReference type="Proteomes" id="UP000244571">
    <property type="component" value="Chromosome"/>
</dbReference>
<dbReference type="OrthoDB" id="9784878at2"/>
<dbReference type="PANTHER" id="PTHR30050">
    <property type="entry name" value="CHROMOSOMAL REPLICATION INITIATOR PROTEIN DNAA"/>
    <property type="match status" value="1"/>
</dbReference>
<sequence length="234" mass="25969">MKQLLLDIVPPPAPRFENMVAGENAALIAAARSLAPGQTLYVWGQDGCGRSHLLQAFASSHPGVSQGIYLHAAHDHRAIEELVENLPDDGFAVAVDDIHAASETTLAAVFRLYNQWRERGDSRQAISLMVSGNRPPLQMACREDLRTRLGWGPVYRLLPLSDEEKMAALAQFAQQQGIPLGSEIVRWLLTHGSRDIRVLFDWVTELDRYSLATHRPITLPLLKTMLAQKGLDHP</sequence>
<reference evidence="2 3" key="1">
    <citation type="submission" date="2018-04" db="EMBL/GenBank/DDBJ databases">
        <title>Bordetella sp. HZ20 isolated from seawater.</title>
        <authorList>
            <person name="Sun C."/>
        </authorList>
    </citation>
    <scope>NUCLEOTIDE SEQUENCE [LARGE SCALE GENOMIC DNA]</scope>
    <source>
        <strain evidence="2 3">HZ20</strain>
    </source>
</reference>
<evidence type="ECO:0000259" key="1">
    <source>
        <dbReference type="Pfam" id="PF22688"/>
    </source>
</evidence>
<dbReference type="RefSeq" id="WP_108622721.1">
    <property type="nucleotide sequence ID" value="NZ_CP028901.1"/>
</dbReference>
<keyword evidence="3" id="KW-1185">Reference proteome</keyword>
<gene>
    <name evidence="2" type="primary">hda</name>
    <name evidence="2" type="ORF">DBV39_17815</name>
</gene>
<dbReference type="KEGG" id="boz:DBV39_17815"/>
<dbReference type="PANTHER" id="PTHR30050:SF5">
    <property type="entry name" value="DNAA REGULATORY INACTIVATOR HDA"/>
    <property type="match status" value="1"/>
</dbReference>